<keyword evidence="2" id="KW-1185">Reference proteome</keyword>
<evidence type="ECO:0000313" key="1">
    <source>
        <dbReference type="EMBL" id="CAH2276839.1"/>
    </source>
</evidence>
<proteinExistence type="predicted"/>
<organism evidence="1 2">
    <name type="scientific">Pelobates cultripes</name>
    <name type="common">Western spadefoot toad</name>
    <dbReference type="NCBI Taxonomy" id="61616"/>
    <lineage>
        <taxon>Eukaryota</taxon>
        <taxon>Metazoa</taxon>
        <taxon>Chordata</taxon>
        <taxon>Craniata</taxon>
        <taxon>Vertebrata</taxon>
        <taxon>Euteleostomi</taxon>
        <taxon>Amphibia</taxon>
        <taxon>Batrachia</taxon>
        <taxon>Anura</taxon>
        <taxon>Pelobatoidea</taxon>
        <taxon>Pelobatidae</taxon>
        <taxon>Pelobates</taxon>
    </lineage>
</organism>
<dbReference type="EMBL" id="OW240914">
    <property type="protein sequence ID" value="CAH2276839.1"/>
    <property type="molecule type" value="Genomic_DNA"/>
</dbReference>
<name>A0AAD1RSW0_PELCU</name>
<sequence length="154" mass="17854">MNSRARPRHSAVGEPIQRRRIPRHFPAVRQVLFGPQLIKEHHLVQHLNLEEVLNQQALPKPVTGPRNQDQPAERKRDLGLSSCRFQRHPRVGDRIEGDSRGLHAFSLDDVRPLELYSNVISLCYVRSYCMCSRLYLNIVIKCTYHASFNIYLAC</sequence>
<reference evidence="1" key="1">
    <citation type="submission" date="2022-03" db="EMBL/GenBank/DDBJ databases">
        <authorList>
            <person name="Alioto T."/>
            <person name="Alioto T."/>
            <person name="Gomez Garrido J."/>
        </authorList>
    </citation>
    <scope>NUCLEOTIDE SEQUENCE</scope>
</reference>
<dbReference type="Proteomes" id="UP001295444">
    <property type="component" value="Chromosome 03"/>
</dbReference>
<dbReference type="AlphaFoldDB" id="A0AAD1RSW0"/>
<accession>A0AAD1RSW0</accession>
<protein>
    <submittedName>
        <fullName evidence="1">Uncharacterized protein</fullName>
    </submittedName>
</protein>
<evidence type="ECO:0000313" key="2">
    <source>
        <dbReference type="Proteomes" id="UP001295444"/>
    </source>
</evidence>
<gene>
    <name evidence="1" type="ORF">PECUL_23A051952</name>
</gene>